<keyword evidence="1" id="KW-0812">Transmembrane</keyword>
<keyword evidence="3" id="KW-1185">Reference proteome</keyword>
<feature type="transmembrane region" description="Helical" evidence="1">
    <location>
        <begin position="88"/>
        <end position="111"/>
    </location>
</feature>
<evidence type="ECO:0000313" key="2">
    <source>
        <dbReference type="EMBL" id="KAF2444857.1"/>
    </source>
</evidence>
<evidence type="ECO:0000256" key="1">
    <source>
        <dbReference type="SAM" id="Phobius"/>
    </source>
</evidence>
<keyword evidence="1" id="KW-0472">Membrane</keyword>
<keyword evidence="1" id="KW-1133">Transmembrane helix</keyword>
<dbReference type="EMBL" id="MU001500">
    <property type="protein sequence ID" value="KAF2444857.1"/>
    <property type="molecule type" value="Genomic_DNA"/>
</dbReference>
<dbReference type="Proteomes" id="UP000799764">
    <property type="component" value="Unassembled WGS sequence"/>
</dbReference>
<sequence length="187" mass="21390">MFTQRRLKRLHFSFHPCLLHYRINPALSASISSLCYRYPKCAQAHPSATEPRSCRSLFTIAGPTVSAFFRIGFMYWERNTRRPCSHEALVRLFLPASPSALFFSTTIQYTLQSYCGRLEEPGPPRTKAIPGARYTTAAAVYILGSLLSDALLFRWVRRILLRELHEARKAAMREPHGCNHSTCRVRA</sequence>
<reference evidence="2" key="1">
    <citation type="journal article" date="2020" name="Stud. Mycol.">
        <title>101 Dothideomycetes genomes: a test case for predicting lifestyles and emergence of pathogens.</title>
        <authorList>
            <person name="Haridas S."/>
            <person name="Albert R."/>
            <person name="Binder M."/>
            <person name="Bloem J."/>
            <person name="Labutti K."/>
            <person name="Salamov A."/>
            <person name="Andreopoulos B."/>
            <person name="Baker S."/>
            <person name="Barry K."/>
            <person name="Bills G."/>
            <person name="Bluhm B."/>
            <person name="Cannon C."/>
            <person name="Castanera R."/>
            <person name="Culley D."/>
            <person name="Daum C."/>
            <person name="Ezra D."/>
            <person name="Gonzalez J."/>
            <person name="Henrissat B."/>
            <person name="Kuo A."/>
            <person name="Liang C."/>
            <person name="Lipzen A."/>
            <person name="Lutzoni F."/>
            <person name="Magnuson J."/>
            <person name="Mondo S."/>
            <person name="Nolan M."/>
            <person name="Ohm R."/>
            <person name="Pangilinan J."/>
            <person name="Park H.-J."/>
            <person name="Ramirez L."/>
            <person name="Alfaro M."/>
            <person name="Sun H."/>
            <person name="Tritt A."/>
            <person name="Yoshinaga Y."/>
            <person name="Zwiers L.-H."/>
            <person name="Turgeon B."/>
            <person name="Goodwin S."/>
            <person name="Spatafora J."/>
            <person name="Crous P."/>
            <person name="Grigoriev I."/>
        </authorList>
    </citation>
    <scope>NUCLEOTIDE SEQUENCE</scope>
    <source>
        <strain evidence="2">CBS 690.94</strain>
    </source>
</reference>
<accession>A0A9P4PIY2</accession>
<name>A0A9P4PIY2_9PLEO</name>
<evidence type="ECO:0000313" key="3">
    <source>
        <dbReference type="Proteomes" id="UP000799764"/>
    </source>
</evidence>
<dbReference type="AlphaFoldDB" id="A0A9P4PIY2"/>
<organism evidence="2 3">
    <name type="scientific">Karstenula rhodostoma CBS 690.94</name>
    <dbReference type="NCBI Taxonomy" id="1392251"/>
    <lineage>
        <taxon>Eukaryota</taxon>
        <taxon>Fungi</taxon>
        <taxon>Dikarya</taxon>
        <taxon>Ascomycota</taxon>
        <taxon>Pezizomycotina</taxon>
        <taxon>Dothideomycetes</taxon>
        <taxon>Pleosporomycetidae</taxon>
        <taxon>Pleosporales</taxon>
        <taxon>Massarineae</taxon>
        <taxon>Didymosphaeriaceae</taxon>
        <taxon>Karstenula</taxon>
    </lineage>
</organism>
<proteinExistence type="predicted"/>
<comment type="caution">
    <text evidence="2">The sequence shown here is derived from an EMBL/GenBank/DDBJ whole genome shotgun (WGS) entry which is preliminary data.</text>
</comment>
<feature type="transmembrane region" description="Helical" evidence="1">
    <location>
        <begin position="131"/>
        <end position="153"/>
    </location>
</feature>
<protein>
    <submittedName>
        <fullName evidence="2">Uncharacterized protein</fullName>
    </submittedName>
</protein>
<gene>
    <name evidence="2" type="ORF">P171DRAFT_285161</name>
</gene>